<sequence length="442" mass="47936">MSAWVELEQFDTDGFCVTATGGLPAEIAAELRTAYARLGADVPVAVRSSSGEISLDVVGADAVVDAVRRYCAGEQRTVAVQRMNGPTAHVDFRLSLARGVPEPTTPMGLDGLRLIGTSLSELIDGRRSRFRALSVAVAPSSAHRRVRRASARVTTLLGAATRSTAARLDFVERLLRTEATALLHRLPAASAAGVALTDLARKALGKTAHHSDLQTVLRGHDLTAELDLELWALAERVRTDEESVRALDDSPETVAARYRVGALPAVLQDGLVEFFGQHGHRGVTELDLGTPRWSEDPAPIVAVLADHLRATDAPEGLAARAEAAERKIAELAARVGLVRGRIARFALGRARKLAALRETPKYLLVRILAAARRELRMVGAELVAADRLDAPTDVFFLDLRDVRSQGDLRTIVAERRATYELELRRRVPWPIQPDELTVEQAS</sequence>
<evidence type="ECO:0000313" key="1">
    <source>
        <dbReference type="EMBL" id="MBB6568462.1"/>
    </source>
</evidence>
<accession>A0A7Y4KUI6</accession>
<dbReference type="EMBL" id="JACHKF010000001">
    <property type="protein sequence ID" value="MBB6568462.1"/>
    <property type="molecule type" value="Genomic_DNA"/>
</dbReference>
<dbReference type="AlphaFoldDB" id="A0A7Y4KUI6"/>
<evidence type="ECO:0000313" key="4">
    <source>
        <dbReference type="Proteomes" id="UP000553957"/>
    </source>
</evidence>
<dbReference type="RefSeq" id="WP_171670384.1">
    <property type="nucleotide sequence ID" value="NZ_BAAAGT010000007.1"/>
</dbReference>
<dbReference type="InterPro" id="IPR051549">
    <property type="entry name" value="PEP_Utilizing_Enz"/>
</dbReference>
<protein>
    <submittedName>
        <fullName evidence="2">Uncharacterized protein</fullName>
    </submittedName>
</protein>
<reference evidence="2 3" key="1">
    <citation type="submission" date="2020-05" db="EMBL/GenBank/DDBJ databases">
        <title>Genome sequence of Kribbella sandramycini ATCC 39419.</title>
        <authorList>
            <person name="Maclea K.S."/>
            <person name="Fair J.L."/>
        </authorList>
    </citation>
    <scope>NUCLEOTIDE SEQUENCE [LARGE SCALE GENOMIC DNA]</scope>
    <source>
        <strain evidence="2 3">ATCC 39419</strain>
    </source>
</reference>
<dbReference type="EMBL" id="JABJRC010000001">
    <property type="protein sequence ID" value="NOL38948.1"/>
    <property type="molecule type" value="Genomic_DNA"/>
</dbReference>
<name>A0A7Y4KUI6_9ACTN</name>
<organism evidence="2 3">
    <name type="scientific">Kribbella sandramycini</name>
    <dbReference type="NCBI Taxonomy" id="60450"/>
    <lineage>
        <taxon>Bacteria</taxon>
        <taxon>Bacillati</taxon>
        <taxon>Actinomycetota</taxon>
        <taxon>Actinomycetes</taxon>
        <taxon>Propionibacteriales</taxon>
        <taxon>Kribbellaceae</taxon>
        <taxon>Kribbella</taxon>
    </lineage>
</organism>
<comment type="caution">
    <text evidence="2">The sequence shown here is derived from an EMBL/GenBank/DDBJ whole genome shotgun (WGS) entry which is preliminary data.</text>
</comment>
<evidence type="ECO:0000313" key="2">
    <source>
        <dbReference type="EMBL" id="NOL38948.1"/>
    </source>
</evidence>
<keyword evidence="3" id="KW-1185">Reference proteome</keyword>
<evidence type="ECO:0000313" key="3">
    <source>
        <dbReference type="Proteomes" id="UP000534306"/>
    </source>
</evidence>
<dbReference type="PANTHER" id="PTHR43615">
    <property type="entry name" value="PHOSPHOENOLPYRUVATE SYNTHASE-RELATED"/>
    <property type="match status" value="1"/>
</dbReference>
<reference evidence="1 4" key="2">
    <citation type="submission" date="2020-08" db="EMBL/GenBank/DDBJ databases">
        <title>Sequencing the genomes of 1000 actinobacteria strains.</title>
        <authorList>
            <person name="Klenk H.-P."/>
        </authorList>
    </citation>
    <scope>NUCLEOTIDE SEQUENCE [LARGE SCALE GENOMIC DNA]</scope>
    <source>
        <strain evidence="1 4">DSM 15626</strain>
    </source>
</reference>
<dbReference type="Proteomes" id="UP000534306">
    <property type="component" value="Unassembled WGS sequence"/>
</dbReference>
<gene>
    <name evidence="1" type="ORF">HNR71_004099</name>
    <name evidence="2" type="ORF">HPO96_01690</name>
</gene>
<dbReference type="Proteomes" id="UP000553957">
    <property type="component" value="Unassembled WGS sequence"/>
</dbReference>
<proteinExistence type="predicted"/>
<dbReference type="PANTHER" id="PTHR43615:SF1">
    <property type="entry name" value="PPDK_N DOMAIN-CONTAINING PROTEIN"/>
    <property type="match status" value="1"/>
</dbReference>